<keyword evidence="2" id="KW-0460">Magnesium</keyword>
<comment type="similarity">
    <text evidence="1 2">Belongs to the CorA metal ion transporter (MIT) (TC 1.A.35.5) family.</text>
</comment>
<dbReference type="AlphaFoldDB" id="A0A4D6MBA9"/>
<feature type="region of interest" description="Disordered" evidence="4">
    <location>
        <begin position="123"/>
        <end position="144"/>
    </location>
</feature>
<reference evidence="5 6" key="1">
    <citation type="submission" date="2019-04" db="EMBL/GenBank/DDBJ databases">
        <title>An improved genome assembly and genetic linkage map for asparagus bean, Vigna unguiculata ssp. sesquipedialis.</title>
        <authorList>
            <person name="Xia Q."/>
            <person name="Zhang R."/>
            <person name="Dong Y."/>
        </authorList>
    </citation>
    <scope>NUCLEOTIDE SEQUENCE [LARGE SCALE GENOMIC DNA]</scope>
    <source>
        <tissue evidence="5">Leaf</tissue>
    </source>
</reference>
<comment type="subcellular location">
    <subcellularLocation>
        <location evidence="2">Membrane</location>
        <topology evidence="2">Multi-pass membrane protein</topology>
    </subcellularLocation>
</comment>
<dbReference type="InterPro" id="IPR039204">
    <property type="entry name" value="MRS2-like"/>
</dbReference>
<dbReference type="EMBL" id="CP039350">
    <property type="protein sequence ID" value="QCD97701.1"/>
    <property type="molecule type" value="Genomic_DNA"/>
</dbReference>
<evidence type="ECO:0000256" key="4">
    <source>
        <dbReference type="SAM" id="MobiDB-lite"/>
    </source>
</evidence>
<feature type="coiled-coil region" evidence="3">
    <location>
        <begin position="196"/>
        <end position="223"/>
    </location>
</feature>
<evidence type="ECO:0000313" key="5">
    <source>
        <dbReference type="EMBL" id="QCD97701.1"/>
    </source>
</evidence>
<sequence>MPSFSHPLPHFHHMALSASLLQLQPSSLKKKTAVSRSWVLLDHHGKPTVLDADKHAIMRLVKIHARDLRILDPLLSYPSTILGRDKVIHIKAIITADEVLLRDPTDDDVVPIVEELRRRLPKVSASGEGRGEEETCAQDGEGGDENEFPFEIRALEVLFEAICSFLDARTRELETAAYPALDELTSKISSRNLDRVRKLKCAMTRLTSRVQKIRDELENLLDDDDDMADLYLSRKSTVSSSPTSSSDAPKWLYGSPNTGSRIHKSSRASGTTVHRDDDVEELEMLLEVANFMQIDGTLNKLATLREYIDDTEDYINIQLDNHRNQLIQLELFISAGTVCMSLYSLVAAIFGMNIPYTWKSPGHEHVFKWVVIFAGMVCASLFLSIVSYARRKGLVGS</sequence>
<keyword evidence="2" id="KW-0472">Membrane</keyword>
<gene>
    <name evidence="5" type="ORF">DEO72_LG6g2412</name>
</gene>
<keyword evidence="3" id="KW-0175">Coiled coil</keyword>
<proteinExistence type="inferred from homology"/>
<keyword evidence="6" id="KW-1185">Reference proteome</keyword>
<protein>
    <recommendedName>
        <fullName evidence="2">Magnesium transporter</fullName>
    </recommendedName>
</protein>
<feature type="transmembrane region" description="Helical" evidence="2">
    <location>
        <begin position="366"/>
        <end position="389"/>
    </location>
</feature>
<dbReference type="PANTHER" id="PTHR13890">
    <property type="entry name" value="RNA SPLICING PROTEIN MRS2, MITOCHONDRIAL"/>
    <property type="match status" value="1"/>
</dbReference>
<accession>A0A4D6MBA9</accession>
<dbReference type="GO" id="GO:0016020">
    <property type="term" value="C:membrane"/>
    <property type="evidence" value="ECO:0007669"/>
    <property type="project" value="UniProtKB-SubCell"/>
</dbReference>
<keyword evidence="2" id="KW-1133">Transmembrane helix</keyword>
<organism evidence="5 6">
    <name type="scientific">Vigna unguiculata</name>
    <name type="common">Cowpea</name>
    <dbReference type="NCBI Taxonomy" id="3917"/>
    <lineage>
        <taxon>Eukaryota</taxon>
        <taxon>Viridiplantae</taxon>
        <taxon>Streptophyta</taxon>
        <taxon>Embryophyta</taxon>
        <taxon>Tracheophyta</taxon>
        <taxon>Spermatophyta</taxon>
        <taxon>Magnoliopsida</taxon>
        <taxon>eudicotyledons</taxon>
        <taxon>Gunneridae</taxon>
        <taxon>Pentapetalae</taxon>
        <taxon>rosids</taxon>
        <taxon>fabids</taxon>
        <taxon>Fabales</taxon>
        <taxon>Fabaceae</taxon>
        <taxon>Papilionoideae</taxon>
        <taxon>50 kb inversion clade</taxon>
        <taxon>NPAAA clade</taxon>
        <taxon>indigoferoid/millettioid clade</taxon>
        <taxon>Phaseoleae</taxon>
        <taxon>Vigna</taxon>
    </lineage>
</organism>
<keyword evidence="2" id="KW-0812">Transmembrane</keyword>
<dbReference type="Proteomes" id="UP000501690">
    <property type="component" value="Linkage Group LG6"/>
</dbReference>
<keyword evidence="2" id="KW-0406">Ion transport</keyword>
<dbReference type="PANTHER" id="PTHR13890:SF46">
    <property type="entry name" value="MAGNESIUM TRANSPORTER"/>
    <property type="match status" value="1"/>
</dbReference>
<dbReference type="Gene3D" id="2.40.128.330">
    <property type="match status" value="1"/>
</dbReference>
<comment type="function">
    <text evidence="2">Magnesium transporter that may mediate the influx of magnesium.</text>
</comment>
<dbReference type="CDD" id="cd12823">
    <property type="entry name" value="Mrs2_Mfm1p-like"/>
    <property type="match status" value="1"/>
</dbReference>
<evidence type="ECO:0000313" key="6">
    <source>
        <dbReference type="Proteomes" id="UP000501690"/>
    </source>
</evidence>
<dbReference type="Pfam" id="PF22099">
    <property type="entry name" value="MRS2-like"/>
    <property type="match status" value="1"/>
</dbReference>
<evidence type="ECO:0000256" key="1">
    <source>
        <dbReference type="ARBA" id="ARBA00007535"/>
    </source>
</evidence>
<dbReference type="GO" id="GO:0015095">
    <property type="term" value="F:magnesium ion transmembrane transporter activity"/>
    <property type="evidence" value="ECO:0007669"/>
    <property type="project" value="UniProtKB-ARBA"/>
</dbReference>
<name>A0A4D6MBA9_VIGUN</name>
<feature type="transmembrane region" description="Helical" evidence="2">
    <location>
        <begin position="331"/>
        <end position="354"/>
    </location>
</feature>
<keyword evidence="2" id="KW-0813">Transport</keyword>
<evidence type="ECO:0000256" key="3">
    <source>
        <dbReference type="SAM" id="Coils"/>
    </source>
</evidence>
<dbReference type="Gene3D" id="1.20.58.340">
    <property type="entry name" value="Magnesium transport protein CorA, transmembrane region"/>
    <property type="match status" value="1"/>
</dbReference>
<evidence type="ECO:0000256" key="2">
    <source>
        <dbReference type="RuleBase" id="RU366041"/>
    </source>
</evidence>